<dbReference type="EMBL" id="SOGT01000011">
    <property type="protein sequence ID" value="TFD25869.1"/>
    <property type="molecule type" value="Genomic_DNA"/>
</dbReference>
<gene>
    <name evidence="2" type="ORF">E3T27_08675</name>
</gene>
<name>A0A4R8ZF02_9MICO</name>
<dbReference type="OrthoDB" id="5120425at2"/>
<evidence type="ECO:0000313" key="2">
    <source>
        <dbReference type="EMBL" id="TFD25869.1"/>
    </source>
</evidence>
<dbReference type="Proteomes" id="UP000298424">
    <property type="component" value="Unassembled WGS sequence"/>
</dbReference>
<proteinExistence type="predicted"/>
<protein>
    <recommendedName>
        <fullName evidence="1">4Fe-4S Wbl-type domain-containing protein</fullName>
    </recommendedName>
</protein>
<comment type="caution">
    <text evidence="2">The sequence shown here is derived from an EMBL/GenBank/DDBJ whole genome shotgun (WGS) entry which is preliminary data.</text>
</comment>
<dbReference type="PROSITE" id="PS51674">
    <property type="entry name" value="4FE4S_WBL"/>
    <property type="match status" value="1"/>
</dbReference>
<accession>A0A4R8ZF02</accession>
<evidence type="ECO:0000259" key="1">
    <source>
        <dbReference type="PROSITE" id="PS51674"/>
    </source>
</evidence>
<keyword evidence="3" id="KW-1185">Reference proteome</keyword>
<dbReference type="InterPro" id="IPR034768">
    <property type="entry name" value="4FE4S_WBL"/>
</dbReference>
<feature type="domain" description="4Fe-4S Wbl-type" evidence="1">
    <location>
        <begin position="14"/>
        <end position="75"/>
    </location>
</feature>
<dbReference type="AlphaFoldDB" id="A0A4R8ZF02"/>
<sequence length="86" mass="9560">MSRATDAYTRLQVAMTSSDPACQQDTRFTDDDQAIGELAPICRACPLYDGCATYAELDRPLGGVWAGKRYRINNKSTHDKSLTKEK</sequence>
<organism evidence="2 3">
    <name type="scientific">Cryobacterium lyxosi</name>
    <dbReference type="NCBI Taxonomy" id="1259228"/>
    <lineage>
        <taxon>Bacteria</taxon>
        <taxon>Bacillati</taxon>
        <taxon>Actinomycetota</taxon>
        <taxon>Actinomycetes</taxon>
        <taxon>Micrococcales</taxon>
        <taxon>Microbacteriaceae</taxon>
        <taxon>Cryobacterium</taxon>
    </lineage>
</organism>
<evidence type="ECO:0000313" key="3">
    <source>
        <dbReference type="Proteomes" id="UP000298424"/>
    </source>
</evidence>
<dbReference type="RefSeq" id="WP_134572269.1">
    <property type="nucleotide sequence ID" value="NZ_SOGT01000011.1"/>
</dbReference>
<reference evidence="2 3" key="1">
    <citation type="submission" date="2019-03" db="EMBL/GenBank/DDBJ databases">
        <title>Genomics of glacier-inhabiting Cryobacterium strains.</title>
        <authorList>
            <person name="Liu Q."/>
            <person name="Xin Y.-H."/>
        </authorList>
    </citation>
    <scope>NUCLEOTIDE SEQUENCE [LARGE SCALE GENOMIC DNA]</scope>
    <source>
        <strain evidence="2 3">TMT1-1</strain>
    </source>
</reference>